<dbReference type="PANTHER" id="PTHR36928">
    <property type="entry name" value="PHOSPHATASE YCDX-RELATED"/>
    <property type="match status" value="1"/>
</dbReference>
<dbReference type="InterPro" id="IPR004013">
    <property type="entry name" value="PHP_dom"/>
</dbReference>
<dbReference type="Gene3D" id="3.20.20.140">
    <property type="entry name" value="Metal-dependent hydrolases"/>
    <property type="match status" value="1"/>
</dbReference>
<dbReference type="STRING" id="211165.GCA_000317285_03519"/>
<dbReference type="OrthoDB" id="9808747at2"/>
<dbReference type="SMART" id="SM00481">
    <property type="entry name" value="POLIIIAc"/>
    <property type="match status" value="1"/>
</dbReference>
<dbReference type="AlphaFoldDB" id="A0A433N4M7"/>
<dbReference type="Pfam" id="PF02811">
    <property type="entry name" value="PHP"/>
    <property type="match status" value="1"/>
</dbReference>
<gene>
    <name evidence="2" type="ORF">PCC6912_44570</name>
</gene>
<evidence type="ECO:0000313" key="2">
    <source>
        <dbReference type="EMBL" id="RUR76285.1"/>
    </source>
</evidence>
<reference evidence="2 3" key="1">
    <citation type="journal article" date="2019" name="Genome Biol. Evol.">
        <title>Day and night: Metabolic profiles and evolutionary relationships of six axenic non-marine cyanobacteria.</title>
        <authorList>
            <person name="Will S.E."/>
            <person name="Henke P."/>
            <person name="Boedeker C."/>
            <person name="Huang S."/>
            <person name="Brinkmann H."/>
            <person name="Rohde M."/>
            <person name="Jarek M."/>
            <person name="Friedl T."/>
            <person name="Seufert S."/>
            <person name="Schumacher M."/>
            <person name="Overmann J."/>
            <person name="Neumann-Schaal M."/>
            <person name="Petersen J."/>
        </authorList>
    </citation>
    <scope>NUCLEOTIDE SEQUENCE [LARGE SCALE GENOMIC DNA]</scope>
    <source>
        <strain evidence="2 3">PCC 6912</strain>
    </source>
</reference>
<evidence type="ECO:0000259" key="1">
    <source>
        <dbReference type="SMART" id="SM00481"/>
    </source>
</evidence>
<keyword evidence="3" id="KW-1185">Reference proteome</keyword>
<dbReference type="EMBL" id="RSCJ01000021">
    <property type="protein sequence ID" value="RUR76285.1"/>
    <property type="molecule type" value="Genomic_DNA"/>
</dbReference>
<dbReference type="InterPro" id="IPR050243">
    <property type="entry name" value="PHP_phosphatase"/>
</dbReference>
<dbReference type="Proteomes" id="UP000268857">
    <property type="component" value="Unassembled WGS sequence"/>
</dbReference>
<dbReference type="InterPro" id="IPR016195">
    <property type="entry name" value="Pol/histidinol_Pase-like"/>
</dbReference>
<feature type="domain" description="Polymerase/histidinol phosphatase N-terminal" evidence="1">
    <location>
        <begin position="34"/>
        <end position="106"/>
    </location>
</feature>
<organism evidence="2 3">
    <name type="scientific">Chlorogloeopsis fritschii PCC 6912</name>
    <dbReference type="NCBI Taxonomy" id="211165"/>
    <lineage>
        <taxon>Bacteria</taxon>
        <taxon>Bacillati</taxon>
        <taxon>Cyanobacteriota</taxon>
        <taxon>Cyanophyceae</taxon>
        <taxon>Nostocales</taxon>
        <taxon>Chlorogloeopsidaceae</taxon>
        <taxon>Chlorogloeopsis</taxon>
    </lineage>
</organism>
<dbReference type="GO" id="GO:0042578">
    <property type="term" value="F:phosphoric ester hydrolase activity"/>
    <property type="evidence" value="ECO:0007669"/>
    <property type="project" value="TreeGrafter"/>
</dbReference>
<comment type="caution">
    <text evidence="2">The sequence shown here is derived from an EMBL/GenBank/DDBJ whole genome shotgun (WGS) entry which is preliminary data.</text>
</comment>
<proteinExistence type="predicted"/>
<name>A0A433N4M7_CHLFR</name>
<dbReference type="PANTHER" id="PTHR36928:SF1">
    <property type="entry name" value="PHOSPHATASE YCDX-RELATED"/>
    <property type="match status" value="1"/>
</dbReference>
<protein>
    <submittedName>
        <fullName evidence="2">Histidinol-phosphatase</fullName>
    </submittedName>
</protein>
<dbReference type="InterPro" id="IPR003141">
    <property type="entry name" value="Pol/His_phosphatase_N"/>
</dbReference>
<evidence type="ECO:0000313" key="3">
    <source>
        <dbReference type="Proteomes" id="UP000268857"/>
    </source>
</evidence>
<dbReference type="SUPFAM" id="SSF89550">
    <property type="entry name" value="PHP domain-like"/>
    <property type="match status" value="1"/>
</dbReference>
<sequence>MTTIAIANNTDTKNPNKPYQFRCFRDLQWSDINCDLHMHTSWTDGKARVSDILQLSVQKGLSCVAFTEHVRKSTNWFPEFVQEVRSYAEAYPQLRVLVGCEAKALDTNGGFDVSEEILAECDLVLGSVHRFPNGQGGYINVSRLTLEEFAQIEFELALGLLKFAPIDVLAHPGGMYSRLHDEFPTDFMRELMKVSLERKIAVEINTYYLRNLPNFLELCAEINPYVSIGSDVHRLEQLANCRDQLHGLGVGAP</sequence>
<accession>A0A433N4M7</accession>
<dbReference type="GO" id="GO:0008270">
    <property type="term" value="F:zinc ion binding"/>
    <property type="evidence" value="ECO:0007669"/>
    <property type="project" value="TreeGrafter"/>
</dbReference>
<dbReference type="GO" id="GO:0005829">
    <property type="term" value="C:cytosol"/>
    <property type="evidence" value="ECO:0007669"/>
    <property type="project" value="TreeGrafter"/>
</dbReference>
<dbReference type="RefSeq" id="WP_016875918.1">
    <property type="nucleotide sequence ID" value="NZ_AJLN01000094.1"/>
</dbReference>